<gene>
    <name evidence="1" type="ORF">JYZ213_LOCUS47062</name>
</gene>
<protein>
    <submittedName>
        <fullName evidence="1">Uncharacterized protein</fullName>
    </submittedName>
</protein>
<dbReference type="EMBL" id="CAJNOG010007247">
    <property type="protein sequence ID" value="CAF1564396.1"/>
    <property type="molecule type" value="Genomic_DNA"/>
</dbReference>
<evidence type="ECO:0000313" key="2">
    <source>
        <dbReference type="Proteomes" id="UP000663845"/>
    </source>
</evidence>
<dbReference type="Proteomes" id="UP000663845">
    <property type="component" value="Unassembled WGS sequence"/>
</dbReference>
<reference evidence="1" key="1">
    <citation type="submission" date="2021-02" db="EMBL/GenBank/DDBJ databases">
        <authorList>
            <person name="Nowell W R."/>
        </authorList>
    </citation>
    <scope>NUCLEOTIDE SEQUENCE</scope>
</reference>
<dbReference type="AlphaFoldDB" id="A0A815XZ29"/>
<proteinExistence type="predicted"/>
<name>A0A815XZ29_9BILA</name>
<accession>A0A815XZ29</accession>
<sequence length="98" mass="11117">DRRRRYGYGYCRISSIIDSGIISNIISRIDDAGRCEKCGRLGLFLRAAARLAGLGLGDLDDFLLRRLDDLDDGRLGGYILRCRQCGHVYCYECCFKDN</sequence>
<feature type="non-terminal residue" evidence="1">
    <location>
        <position position="1"/>
    </location>
</feature>
<evidence type="ECO:0000313" key="1">
    <source>
        <dbReference type="EMBL" id="CAF1564396.1"/>
    </source>
</evidence>
<organism evidence="1 2">
    <name type="scientific">Adineta steineri</name>
    <dbReference type="NCBI Taxonomy" id="433720"/>
    <lineage>
        <taxon>Eukaryota</taxon>
        <taxon>Metazoa</taxon>
        <taxon>Spiralia</taxon>
        <taxon>Gnathifera</taxon>
        <taxon>Rotifera</taxon>
        <taxon>Eurotatoria</taxon>
        <taxon>Bdelloidea</taxon>
        <taxon>Adinetida</taxon>
        <taxon>Adinetidae</taxon>
        <taxon>Adineta</taxon>
    </lineage>
</organism>
<comment type="caution">
    <text evidence="1">The sequence shown here is derived from an EMBL/GenBank/DDBJ whole genome shotgun (WGS) entry which is preliminary data.</text>
</comment>